<name>A0A644ZNY4_9ZZZZ</name>
<feature type="domain" description="Helicase C-terminal" evidence="2">
    <location>
        <begin position="10"/>
        <end position="169"/>
    </location>
</feature>
<dbReference type="PANTHER" id="PTHR47396:SF1">
    <property type="entry name" value="ATP-DEPENDENT HELICASE IRC3-RELATED"/>
    <property type="match status" value="1"/>
</dbReference>
<comment type="caution">
    <text evidence="3">The sequence shown here is derived from an EMBL/GenBank/DDBJ whole genome shotgun (WGS) entry which is preliminary data.</text>
</comment>
<dbReference type="InterPro" id="IPR027417">
    <property type="entry name" value="P-loop_NTPase"/>
</dbReference>
<evidence type="ECO:0000256" key="1">
    <source>
        <dbReference type="SAM" id="MobiDB-lite"/>
    </source>
</evidence>
<dbReference type="InterPro" id="IPR050742">
    <property type="entry name" value="Helicase_Restrict-Modif_Enz"/>
</dbReference>
<reference evidence="3" key="1">
    <citation type="submission" date="2019-08" db="EMBL/GenBank/DDBJ databases">
        <authorList>
            <person name="Kucharzyk K."/>
            <person name="Murdoch R.W."/>
            <person name="Higgins S."/>
            <person name="Loffler F."/>
        </authorList>
    </citation>
    <scope>NUCLEOTIDE SEQUENCE</scope>
</reference>
<organism evidence="3">
    <name type="scientific">bioreactor metagenome</name>
    <dbReference type="NCBI Taxonomy" id="1076179"/>
    <lineage>
        <taxon>unclassified sequences</taxon>
        <taxon>metagenomes</taxon>
        <taxon>ecological metagenomes</taxon>
    </lineage>
</organism>
<dbReference type="GO" id="GO:0005829">
    <property type="term" value="C:cytosol"/>
    <property type="evidence" value="ECO:0007669"/>
    <property type="project" value="TreeGrafter"/>
</dbReference>
<dbReference type="SUPFAM" id="SSF52540">
    <property type="entry name" value="P-loop containing nucleoside triphosphate hydrolases"/>
    <property type="match status" value="1"/>
</dbReference>
<gene>
    <name evidence="3" type="ORF">SDC9_86057</name>
</gene>
<dbReference type="SMART" id="SM00490">
    <property type="entry name" value="HELICc"/>
    <property type="match status" value="1"/>
</dbReference>
<sequence length="363" mass="39810">MDTDELVLAACREIVDLTRDRNAVLIFTSGVDHCKHVAQKIAAFSGRECAVVTGETSPGERAEIIDRFKGKSVPADLFGTPKPPLKFLCNVNVLTTGFDAPNTDCVVLLRPTNSPGLLIQMVGRGTRLSPETGKQNCLVLDYGGNIMRHGPVDMITVTDRTPGNGDAPAKKCPQCLALIHAAYQKCPECGYEFPPPEKSNITEHAAKDGIISGETFYDEYAVKNVYYCVHEKRYADPDAPKTMRIDYEVGINDFRSEWVCPEHTGYARGKFEKWWKNRAAPDCPIPSTAREAVALANDGLLAVPQSITVKSVAGEKFDRITKCVLGERPVMREPGDDSAKINDWPSNSPQDLGVSDYGSEIPF</sequence>
<feature type="compositionally biased region" description="Basic and acidic residues" evidence="1">
    <location>
        <begin position="331"/>
        <end position="340"/>
    </location>
</feature>
<dbReference type="PANTHER" id="PTHR47396">
    <property type="entry name" value="TYPE I RESTRICTION ENZYME ECOKI R PROTEIN"/>
    <property type="match status" value="1"/>
</dbReference>
<dbReference type="Gene3D" id="3.40.50.300">
    <property type="entry name" value="P-loop containing nucleotide triphosphate hydrolases"/>
    <property type="match status" value="1"/>
</dbReference>
<evidence type="ECO:0000313" key="3">
    <source>
        <dbReference type="EMBL" id="MPM39424.1"/>
    </source>
</evidence>
<dbReference type="PROSITE" id="PS51194">
    <property type="entry name" value="HELICASE_CTER"/>
    <property type="match status" value="1"/>
</dbReference>
<dbReference type="AlphaFoldDB" id="A0A644ZNY4"/>
<dbReference type="Pfam" id="PF00271">
    <property type="entry name" value="Helicase_C"/>
    <property type="match status" value="1"/>
</dbReference>
<feature type="region of interest" description="Disordered" evidence="1">
    <location>
        <begin position="331"/>
        <end position="363"/>
    </location>
</feature>
<proteinExistence type="predicted"/>
<evidence type="ECO:0000259" key="2">
    <source>
        <dbReference type="PROSITE" id="PS51194"/>
    </source>
</evidence>
<dbReference type="EMBL" id="VSSQ01008635">
    <property type="protein sequence ID" value="MPM39424.1"/>
    <property type="molecule type" value="Genomic_DNA"/>
</dbReference>
<accession>A0A644ZNY4</accession>
<dbReference type="InterPro" id="IPR001650">
    <property type="entry name" value="Helicase_C-like"/>
</dbReference>
<protein>
    <recommendedName>
        <fullName evidence="2">Helicase C-terminal domain-containing protein</fullName>
    </recommendedName>
</protein>